<evidence type="ECO:0000256" key="2">
    <source>
        <dbReference type="ARBA" id="ARBA00006448"/>
    </source>
</evidence>
<evidence type="ECO:0000256" key="6">
    <source>
        <dbReference type="ARBA" id="ARBA00023136"/>
    </source>
</evidence>
<keyword evidence="5 7" id="KW-1133">Transmembrane helix</keyword>
<evidence type="ECO:0000256" key="7">
    <source>
        <dbReference type="SAM" id="Phobius"/>
    </source>
</evidence>
<evidence type="ECO:0000256" key="4">
    <source>
        <dbReference type="ARBA" id="ARBA00022692"/>
    </source>
</evidence>
<accession>A0ABS5TEX1</accession>
<keyword evidence="4 7" id="KW-0812">Transmembrane</keyword>
<keyword evidence="6 7" id="KW-0472">Membrane</keyword>
<comment type="subcellular location">
    <subcellularLocation>
        <location evidence="1">Cell membrane</location>
        <topology evidence="1">Multi-pass membrane protein</topology>
    </subcellularLocation>
</comment>
<protein>
    <submittedName>
        <fullName evidence="9">DUF421 domain-containing protein</fullName>
    </submittedName>
</protein>
<dbReference type="Pfam" id="PF04239">
    <property type="entry name" value="DUF421"/>
    <property type="match status" value="1"/>
</dbReference>
<keyword evidence="3" id="KW-1003">Cell membrane</keyword>
<evidence type="ECO:0000256" key="1">
    <source>
        <dbReference type="ARBA" id="ARBA00004651"/>
    </source>
</evidence>
<comment type="similarity">
    <text evidence="2">Belongs to the UPF0702 family.</text>
</comment>
<feature type="domain" description="YetF C-terminal" evidence="8">
    <location>
        <begin position="80"/>
        <end position="148"/>
    </location>
</feature>
<evidence type="ECO:0000259" key="8">
    <source>
        <dbReference type="Pfam" id="PF04239"/>
    </source>
</evidence>
<dbReference type="InterPro" id="IPR007353">
    <property type="entry name" value="DUF421"/>
</dbReference>
<evidence type="ECO:0000256" key="3">
    <source>
        <dbReference type="ARBA" id="ARBA00022475"/>
    </source>
</evidence>
<dbReference type="InterPro" id="IPR023090">
    <property type="entry name" value="UPF0702_alpha/beta_dom_sf"/>
</dbReference>
<keyword evidence="10" id="KW-1185">Reference proteome</keyword>
<dbReference type="Gene3D" id="3.30.240.20">
    <property type="entry name" value="bsu07140 like domains"/>
    <property type="match status" value="1"/>
</dbReference>
<gene>
    <name evidence="9" type="ORF">KIH74_11950</name>
</gene>
<comment type="caution">
    <text evidence="9">The sequence shown here is derived from an EMBL/GenBank/DDBJ whole genome shotgun (WGS) entry which is preliminary data.</text>
</comment>
<dbReference type="PANTHER" id="PTHR34582">
    <property type="entry name" value="UPF0702 TRANSMEMBRANE PROTEIN YCAP"/>
    <property type="match status" value="1"/>
</dbReference>
<dbReference type="Proteomes" id="UP001197247">
    <property type="component" value="Unassembled WGS sequence"/>
</dbReference>
<evidence type="ECO:0000256" key="5">
    <source>
        <dbReference type="ARBA" id="ARBA00022989"/>
    </source>
</evidence>
<dbReference type="EMBL" id="JAHBAY010000004">
    <property type="protein sequence ID" value="MBT0769640.1"/>
    <property type="molecule type" value="Genomic_DNA"/>
</dbReference>
<name>A0ABS5TEX1_9ACTN</name>
<organism evidence="9 10">
    <name type="scientific">Kineosporia corallincola</name>
    <dbReference type="NCBI Taxonomy" id="2835133"/>
    <lineage>
        <taxon>Bacteria</taxon>
        <taxon>Bacillati</taxon>
        <taxon>Actinomycetota</taxon>
        <taxon>Actinomycetes</taxon>
        <taxon>Kineosporiales</taxon>
        <taxon>Kineosporiaceae</taxon>
        <taxon>Kineosporia</taxon>
    </lineage>
</organism>
<feature type="transmembrane region" description="Helical" evidence="7">
    <location>
        <begin position="54"/>
        <end position="76"/>
    </location>
</feature>
<proteinExistence type="inferred from homology"/>
<sequence>MMEIVVRAAVVWLFLWVITRAVGRATLGELSTFQLILFVTMGDMVQQGVTQQDYSVTGALLAVSTFAVITVAVSYANQRWRPLLPITHGVPIIVVRNGQPDLKALNGERMSVNDLFAAAREQGIRRIADVELAVLEANGKVSFFTESDDGSSGAPDPPEAG</sequence>
<dbReference type="PANTHER" id="PTHR34582:SF6">
    <property type="entry name" value="UPF0702 TRANSMEMBRANE PROTEIN YCAP"/>
    <property type="match status" value="1"/>
</dbReference>
<reference evidence="9 10" key="1">
    <citation type="submission" date="2021-05" db="EMBL/GenBank/DDBJ databases">
        <title>Kineosporia and Streptomyces sp. nov. two new marine actinobacteria isolated from Coral.</title>
        <authorList>
            <person name="Buangrab K."/>
            <person name="Sutthacheep M."/>
            <person name="Yeemin T."/>
            <person name="Harunari E."/>
            <person name="Igarashi Y."/>
            <person name="Kanchanasin P."/>
            <person name="Tanasupawat S."/>
            <person name="Phongsopitanun W."/>
        </authorList>
    </citation>
    <scope>NUCLEOTIDE SEQUENCE [LARGE SCALE GENOMIC DNA]</scope>
    <source>
        <strain evidence="9 10">J2-2</strain>
    </source>
</reference>
<evidence type="ECO:0000313" key="10">
    <source>
        <dbReference type="Proteomes" id="UP001197247"/>
    </source>
</evidence>
<evidence type="ECO:0000313" key="9">
    <source>
        <dbReference type="EMBL" id="MBT0769640.1"/>
    </source>
</evidence>